<dbReference type="Gene3D" id="2.30.30.60">
    <property type="match status" value="1"/>
</dbReference>
<dbReference type="InterPro" id="IPR023408">
    <property type="entry name" value="MscS_beta-dom_sf"/>
</dbReference>
<proteinExistence type="predicted"/>
<accession>A0A833A1N8</accession>
<comment type="subcellular location">
    <subcellularLocation>
        <location evidence="1">Membrane</location>
    </subcellularLocation>
</comment>
<evidence type="ECO:0000313" key="8">
    <source>
        <dbReference type="Proteomes" id="UP000600071"/>
    </source>
</evidence>
<reference evidence="7" key="1">
    <citation type="journal article" date="2020" name="ISME J.">
        <title>Gammaproteobacteria mediating utilization of methyl-, sulfur- and petroleum organic compounds in deep ocean hydrothermal plumes.</title>
        <authorList>
            <person name="Zhou Z."/>
            <person name="Liu Y."/>
            <person name="Pan J."/>
            <person name="Cron B.R."/>
            <person name="Toner B.M."/>
            <person name="Anantharaman K."/>
            <person name="Breier J.A."/>
            <person name="Dick G.J."/>
            <person name="Li M."/>
        </authorList>
    </citation>
    <scope>NUCLEOTIDE SEQUENCE</scope>
    <source>
        <strain evidence="7">SZUA-1523</strain>
    </source>
</reference>
<dbReference type="InterPro" id="IPR045275">
    <property type="entry name" value="MscS_archaea/bacteria_type"/>
</dbReference>
<evidence type="ECO:0000313" key="7">
    <source>
        <dbReference type="EMBL" id="HIQ23941.1"/>
    </source>
</evidence>
<keyword evidence="3 5" id="KW-1133">Transmembrane helix</keyword>
<evidence type="ECO:0000256" key="2">
    <source>
        <dbReference type="ARBA" id="ARBA00022692"/>
    </source>
</evidence>
<evidence type="ECO:0000256" key="3">
    <source>
        <dbReference type="ARBA" id="ARBA00022989"/>
    </source>
</evidence>
<keyword evidence="4 5" id="KW-0472">Membrane</keyword>
<evidence type="ECO:0000256" key="5">
    <source>
        <dbReference type="SAM" id="Phobius"/>
    </source>
</evidence>
<protein>
    <submittedName>
        <fullName evidence="7">Mechanosensitive ion channel</fullName>
    </submittedName>
</protein>
<dbReference type="EMBL" id="DQVR01000060">
    <property type="protein sequence ID" value="HIQ23941.1"/>
    <property type="molecule type" value="Genomic_DNA"/>
</dbReference>
<dbReference type="PANTHER" id="PTHR30221">
    <property type="entry name" value="SMALL-CONDUCTANCE MECHANOSENSITIVE CHANNEL"/>
    <property type="match status" value="1"/>
</dbReference>
<organism evidence="7 8">
    <name type="scientific">Pyrodictium delaneyi</name>
    <dbReference type="NCBI Taxonomy" id="1273541"/>
    <lineage>
        <taxon>Archaea</taxon>
        <taxon>Thermoproteota</taxon>
        <taxon>Thermoprotei</taxon>
        <taxon>Desulfurococcales</taxon>
        <taxon>Pyrodictiaceae</taxon>
        <taxon>Pyrodictium</taxon>
    </lineage>
</organism>
<evidence type="ECO:0000256" key="1">
    <source>
        <dbReference type="ARBA" id="ARBA00004370"/>
    </source>
</evidence>
<dbReference type="SUPFAM" id="SSF50182">
    <property type="entry name" value="Sm-like ribonucleoproteins"/>
    <property type="match status" value="1"/>
</dbReference>
<dbReference type="AlphaFoldDB" id="A0A833A1N8"/>
<evidence type="ECO:0000256" key="4">
    <source>
        <dbReference type="ARBA" id="ARBA00023136"/>
    </source>
</evidence>
<gene>
    <name evidence="7" type="ORF">EYH50_02715</name>
</gene>
<dbReference type="Proteomes" id="UP000600071">
    <property type="component" value="Unassembled WGS sequence"/>
</dbReference>
<sequence length="284" mass="31563">MSSNITAQTLSVDNVTSFISQAMAFVKAQLLTPLLQLLIVFIIVYLFLRAVKSLLLRLQKRDMISSTLSEQIYRLVSLATYAVTIIALIYMFTSAREVLYVLIVILAVILLSNWNIIADVSAYYIMLAFKQSHRAATLVELPRLGIKGKIIGTGLFYTRIRTLSGKIAYVPNHVIVSEPIVQLTNVQSTVMLEIEVDAPRLEKGNPIEYLEKIVRSILGEARLTTRPQEVTVLVTSADSSRIRLEVRVPVMGAEPRPATINSIIAELIDELGDLSPSIRLKPLA</sequence>
<feature type="transmembrane region" description="Helical" evidence="5">
    <location>
        <begin position="30"/>
        <end position="51"/>
    </location>
</feature>
<dbReference type="InterPro" id="IPR006685">
    <property type="entry name" value="MscS_channel_2nd"/>
</dbReference>
<dbReference type="GO" id="GO:0016020">
    <property type="term" value="C:membrane"/>
    <property type="evidence" value="ECO:0007669"/>
    <property type="project" value="UniProtKB-SubCell"/>
</dbReference>
<feature type="domain" description="Mechanosensitive ion channel MscS" evidence="6">
    <location>
        <begin position="127"/>
        <end position="181"/>
    </location>
</feature>
<dbReference type="PANTHER" id="PTHR30221:SF8">
    <property type="entry name" value="SMALL-CONDUCTANCE MECHANOSENSITIVE CHANNEL"/>
    <property type="match status" value="1"/>
</dbReference>
<name>A0A833A1N8_9CREN</name>
<evidence type="ECO:0000259" key="6">
    <source>
        <dbReference type="Pfam" id="PF00924"/>
    </source>
</evidence>
<dbReference type="GO" id="GO:0008381">
    <property type="term" value="F:mechanosensitive monoatomic ion channel activity"/>
    <property type="evidence" value="ECO:0007669"/>
    <property type="project" value="InterPro"/>
</dbReference>
<feature type="transmembrane region" description="Helical" evidence="5">
    <location>
        <begin position="98"/>
        <end position="125"/>
    </location>
</feature>
<keyword evidence="2 5" id="KW-0812">Transmembrane</keyword>
<dbReference type="InterPro" id="IPR010920">
    <property type="entry name" value="LSM_dom_sf"/>
</dbReference>
<comment type="caution">
    <text evidence="7">The sequence shown here is derived from an EMBL/GenBank/DDBJ whole genome shotgun (WGS) entry which is preliminary data.</text>
</comment>
<feature type="transmembrane region" description="Helical" evidence="5">
    <location>
        <begin position="72"/>
        <end position="92"/>
    </location>
</feature>
<dbReference type="Pfam" id="PF00924">
    <property type="entry name" value="MS_channel_2nd"/>
    <property type="match status" value="1"/>
</dbReference>